<dbReference type="NCBIfam" id="TIGR01297">
    <property type="entry name" value="CDF"/>
    <property type="match status" value="1"/>
</dbReference>
<feature type="domain" description="Cation efflux protein transmembrane" evidence="8">
    <location>
        <begin position="32"/>
        <end position="232"/>
    </location>
</feature>
<feature type="transmembrane region" description="Helical" evidence="7">
    <location>
        <begin position="132"/>
        <end position="153"/>
    </location>
</feature>
<dbReference type="Proteomes" id="UP001482186">
    <property type="component" value="Unassembled WGS sequence"/>
</dbReference>
<dbReference type="EMBL" id="JBBNFM010000002">
    <property type="protein sequence ID" value="MEQ2453370.1"/>
    <property type="molecule type" value="Genomic_DNA"/>
</dbReference>
<keyword evidence="10" id="KW-1185">Reference proteome</keyword>
<dbReference type="Pfam" id="PF01545">
    <property type="entry name" value="Cation_efflux"/>
    <property type="match status" value="1"/>
</dbReference>
<dbReference type="Gene3D" id="1.20.1510.10">
    <property type="entry name" value="Cation efflux protein transmembrane domain"/>
    <property type="match status" value="1"/>
</dbReference>
<feature type="transmembrane region" description="Helical" evidence="7">
    <location>
        <begin position="30"/>
        <end position="51"/>
    </location>
</feature>
<evidence type="ECO:0000313" key="10">
    <source>
        <dbReference type="Proteomes" id="UP001482186"/>
    </source>
</evidence>
<keyword evidence="3" id="KW-0813">Transport</keyword>
<keyword evidence="6 7" id="KW-0472">Membrane</keyword>
<evidence type="ECO:0000256" key="5">
    <source>
        <dbReference type="ARBA" id="ARBA00022989"/>
    </source>
</evidence>
<accession>A0ABV1EH93</accession>
<evidence type="ECO:0000256" key="7">
    <source>
        <dbReference type="SAM" id="Phobius"/>
    </source>
</evidence>
<comment type="similarity">
    <text evidence="2">Belongs to the cation diffusion facilitator (CDF) transporter (TC 2.A.4) family.</text>
</comment>
<dbReference type="PANTHER" id="PTHR43840">
    <property type="entry name" value="MITOCHONDRIAL METAL TRANSPORTER 1-RELATED"/>
    <property type="match status" value="1"/>
</dbReference>
<evidence type="ECO:0000256" key="3">
    <source>
        <dbReference type="ARBA" id="ARBA00022448"/>
    </source>
</evidence>
<comment type="caution">
    <text evidence="9">The sequence shown here is derived from an EMBL/GenBank/DDBJ whole genome shotgun (WGS) entry which is preliminary data.</text>
</comment>
<organism evidence="9 10">
    <name type="scientific">Coprococcus ammoniilyticus</name>
    <dbReference type="NCBI Taxonomy" id="2981785"/>
    <lineage>
        <taxon>Bacteria</taxon>
        <taxon>Bacillati</taxon>
        <taxon>Bacillota</taxon>
        <taxon>Clostridia</taxon>
        <taxon>Lachnospirales</taxon>
        <taxon>Lachnospiraceae</taxon>
        <taxon>Coprococcus</taxon>
    </lineage>
</organism>
<keyword evidence="5 7" id="KW-1133">Transmembrane helix</keyword>
<evidence type="ECO:0000256" key="6">
    <source>
        <dbReference type="ARBA" id="ARBA00023136"/>
    </source>
</evidence>
<evidence type="ECO:0000256" key="1">
    <source>
        <dbReference type="ARBA" id="ARBA00004141"/>
    </source>
</evidence>
<dbReference type="RefSeq" id="WP_117822722.1">
    <property type="nucleotide sequence ID" value="NZ_JAOQJS010000002.1"/>
</dbReference>
<evidence type="ECO:0000256" key="2">
    <source>
        <dbReference type="ARBA" id="ARBA00008114"/>
    </source>
</evidence>
<evidence type="ECO:0000259" key="8">
    <source>
        <dbReference type="Pfam" id="PF01545"/>
    </source>
</evidence>
<dbReference type="InterPro" id="IPR027469">
    <property type="entry name" value="Cation_efflux_TMD_sf"/>
</dbReference>
<dbReference type="PANTHER" id="PTHR43840:SF15">
    <property type="entry name" value="MITOCHONDRIAL METAL TRANSPORTER 1-RELATED"/>
    <property type="match status" value="1"/>
</dbReference>
<comment type="subcellular location">
    <subcellularLocation>
        <location evidence="1">Membrane</location>
        <topology evidence="1">Multi-pass membrane protein</topology>
    </subcellularLocation>
</comment>
<dbReference type="SUPFAM" id="SSF161111">
    <property type="entry name" value="Cation efflux protein transmembrane domain-like"/>
    <property type="match status" value="1"/>
</dbReference>
<name>A0ABV1EH93_9FIRM</name>
<feature type="transmembrane region" description="Helical" evidence="7">
    <location>
        <begin position="99"/>
        <end position="117"/>
    </location>
</feature>
<reference evidence="9 10" key="1">
    <citation type="submission" date="2024-04" db="EMBL/GenBank/DDBJ databases">
        <title>Human intestinal bacterial collection.</title>
        <authorList>
            <person name="Pauvert C."/>
            <person name="Hitch T.C.A."/>
            <person name="Clavel T."/>
        </authorList>
    </citation>
    <scope>NUCLEOTIDE SEQUENCE [LARGE SCALE GENOMIC DNA]</scope>
    <source>
        <strain evidence="9 10">CLA-AA-H141</strain>
    </source>
</reference>
<dbReference type="InterPro" id="IPR058533">
    <property type="entry name" value="Cation_efflux_TM"/>
</dbReference>
<dbReference type="InterPro" id="IPR002524">
    <property type="entry name" value="Cation_efflux"/>
</dbReference>
<evidence type="ECO:0000256" key="4">
    <source>
        <dbReference type="ARBA" id="ARBA00022692"/>
    </source>
</evidence>
<proteinExistence type="inferred from homology"/>
<evidence type="ECO:0000313" key="9">
    <source>
        <dbReference type="EMBL" id="MEQ2453370.1"/>
    </source>
</evidence>
<protein>
    <submittedName>
        <fullName evidence="9">Cation diffusion facilitator family transporter</fullName>
    </submittedName>
</protein>
<dbReference type="InterPro" id="IPR050291">
    <property type="entry name" value="CDF_Transporter"/>
</dbReference>
<feature type="transmembrane region" description="Helical" evidence="7">
    <location>
        <begin position="174"/>
        <end position="193"/>
    </location>
</feature>
<sequence length="314" mass="36030">MKTDNSAKKVNSVKKERREKKEKLTIEKRILQLSFFGSVLFIVAEGVMAWFTHSHSLWTDCLFDAADLVMIGPFLVLVPLLYKPVTEKHPYGYAQVESLFLLVKYSVLLALTCNLMVENIKLLLHGGHEVDAGSIAIFELLVCLGCAGMYLLLGHYSKKYESTTIKAELYMWKLDVISSMGVAVAFAVQMILFTTRFRFLTPYIDPAVAVIMALLLIKEPVKEIFQSIKNLILFAPEEDVLNQIRGIVDKHMNDYPYEVTFLDVIQTGRKLWVEVYIGNKTDVIHISILHRVRDEIKQELKYKYDQVYIEIIPD</sequence>
<keyword evidence="4 7" id="KW-0812">Transmembrane</keyword>
<gene>
    <name evidence="9" type="ORF">AAAT04_04815</name>
</gene>